<dbReference type="EMBL" id="JACASF010000007">
    <property type="protein sequence ID" value="KAF6469860.1"/>
    <property type="molecule type" value="Genomic_DNA"/>
</dbReference>
<reference evidence="1 2" key="1">
    <citation type="journal article" date="2020" name="Nature">
        <title>Six reference-quality genomes reveal evolution of bat adaptations.</title>
        <authorList>
            <person name="Jebb D."/>
            <person name="Huang Z."/>
            <person name="Pippel M."/>
            <person name="Hughes G.M."/>
            <person name="Lavrichenko K."/>
            <person name="Devanna P."/>
            <person name="Winkler S."/>
            <person name="Jermiin L.S."/>
            <person name="Skirmuntt E.C."/>
            <person name="Katzourakis A."/>
            <person name="Burkitt-Gray L."/>
            <person name="Ray D.A."/>
            <person name="Sullivan K.A.M."/>
            <person name="Roscito J.G."/>
            <person name="Kirilenko B.M."/>
            <person name="Davalos L.M."/>
            <person name="Corthals A.P."/>
            <person name="Power M.L."/>
            <person name="Jones G."/>
            <person name="Ransome R.D."/>
            <person name="Dechmann D.K.N."/>
            <person name="Locatelli A.G."/>
            <person name="Puechmaille S.J."/>
            <person name="Fedrigo O."/>
            <person name="Jarvis E.D."/>
            <person name="Hiller M."/>
            <person name="Vernes S.C."/>
            <person name="Myers E.W."/>
            <person name="Teeling E.C."/>
        </authorList>
    </citation>
    <scope>NUCLEOTIDE SEQUENCE [LARGE SCALE GENOMIC DNA]</scope>
    <source>
        <strain evidence="1">MMolMol1</strain>
        <tissue evidence="1">Muscle</tissue>
    </source>
</reference>
<dbReference type="InParanoid" id="A0A7J8HCS5"/>
<comment type="caution">
    <text evidence="1">The sequence shown here is derived from an EMBL/GenBank/DDBJ whole genome shotgun (WGS) entry which is preliminary data.</text>
</comment>
<keyword evidence="2" id="KW-1185">Reference proteome</keyword>
<evidence type="ECO:0000313" key="1">
    <source>
        <dbReference type="EMBL" id="KAF6469860.1"/>
    </source>
</evidence>
<organism evidence="1 2">
    <name type="scientific">Molossus molossus</name>
    <name type="common">Pallas' mastiff bat</name>
    <name type="synonym">Vespertilio molossus</name>
    <dbReference type="NCBI Taxonomy" id="27622"/>
    <lineage>
        <taxon>Eukaryota</taxon>
        <taxon>Metazoa</taxon>
        <taxon>Chordata</taxon>
        <taxon>Craniata</taxon>
        <taxon>Vertebrata</taxon>
        <taxon>Euteleostomi</taxon>
        <taxon>Mammalia</taxon>
        <taxon>Eutheria</taxon>
        <taxon>Laurasiatheria</taxon>
        <taxon>Chiroptera</taxon>
        <taxon>Yangochiroptera</taxon>
        <taxon>Molossidae</taxon>
        <taxon>Molossus</taxon>
    </lineage>
</organism>
<proteinExistence type="predicted"/>
<protein>
    <submittedName>
        <fullName evidence="1">Uncharacterized protein</fullName>
    </submittedName>
</protein>
<name>A0A7J8HCS5_MOLMO</name>
<sequence length="176" mass="18649">MPPVPPAAPHLTGSGHRGGFQLGEEALLAQNAVPSGALPGPCLPHQDQLQPGLLRGLFPTWRTVICELPNLKAPDPGHRDPWSPLNKKRNSASLCSSSQTLTEAIAQSTLNSGVSSSHSCHLASLRAPADAPHLVGISLGHPLRNSRPTSAALSLVVHTVWSCPYLRLQWPVPHLP</sequence>
<accession>A0A7J8HCS5</accession>
<dbReference type="AlphaFoldDB" id="A0A7J8HCS5"/>
<dbReference type="Proteomes" id="UP000550707">
    <property type="component" value="Unassembled WGS sequence"/>
</dbReference>
<evidence type="ECO:0000313" key="2">
    <source>
        <dbReference type="Proteomes" id="UP000550707"/>
    </source>
</evidence>
<gene>
    <name evidence="1" type="ORF">HJG59_011209</name>
</gene>